<feature type="compositionally biased region" description="Basic and acidic residues" evidence="1">
    <location>
        <begin position="1250"/>
        <end position="1260"/>
    </location>
</feature>
<feature type="compositionally biased region" description="Low complexity" evidence="1">
    <location>
        <begin position="1642"/>
        <end position="1658"/>
    </location>
</feature>
<feature type="compositionally biased region" description="Acidic residues" evidence="1">
    <location>
        <begin position="1291"/>
        <end position="1314"/>
    </location>
</feature>
<proteinExistence type="predicted"/>
<dbReference type="PANTHER" id="PTHR22917">
    <property type="entry name" value="HEMOPEXIN DOMAIN-CONTAINING PROTEIN"/>
    <property type="match status" value="1"/>
</dbReference>
<name>A0AAW0AWS6_9AGAR</name>
<dbReference type="PANTHER" id="PTHR22917:SF6">
    <property type="entry name" value="EG:8D8.2 PROTEIN-RELATED"/>
    <property type="match status" value="1"/>
</dbReference>
<feature type="compositionally biased region" description="Polar residues" evidence="1">
    <location>
        <begin position="1074"/>
        <end position="1085"/>
    </location>
</feature>
<feature type="region of interest" description="Disordered" evidence="1">
    <location>
        <begin position="1225"/>
        <end position="1244"/>
    </location>
</feature>
<gene>
    <name evidence="2" type="ORF">VNI00_018494</name>
</gene>
<accession>A0AAW0AWS6</accession>
<dbReference type="InterPro" id="IPR051298">
    <property type="entry name" value="Heme_transport/Cell_adhesion"/>
</dbReference>
<feature type="region of interest" description="Disordered" evidence="1">
    <location>
        <begin position="517"/>
        <end position="664"/>
    </location>
</feature>
<feature type="compositionally biased region" description="Acidic residues" evidence="1">
    <location>
        <begin position="1577"/>
        <end position="1603"/>
    </location>
</feature>
<feature type="compositionally biased region" description="Low complexity" evidence="1">
    <location>
        <begin position="580"/>
        <end position="598"/>
    </location>
</feature>
<feature type="compositionally biased region" description="Polar residues" evidence="1">
    <location>
        <begin position="1616"/>
        <end position="1641"/>
    </location>
</feature>
<feature type="compositionally biased region" description="Polar residues" evidence="1">
    <location>
        <begin position="1659"/>
        <end position="1677"/>
    </location>
</feature>
<evidence type="ECO:0000256" key="1">
    <source>
        <dbReference type="SAM" id="MobiDB-lite"/>
    </source>
</evidence>
<feature type="compositionally biased region" description="Pro residues" evidence="1">
    <location>
        <begin position="1027"/>
        <end position="1068"/>
    </location>
</feature>
<dbReference type="Proteomes" id="UP001383192">
    <property type="component" value="Unassembled WGS sequence"/>
</dbReference>
<feature type="region of interest" description="Disordered" evidence="1">
    <location>
        <begin position="1250"/>
        <end position="1383"/>
    </location>
</feature>
<feature type="region of interest" description="Disordered" evidence="1">
    <location>
        <begin position="99"/>
        <end position="150"/>
    </location>
</feature>
<feature type="compositionally biased region" description="Low complexity" evidence="1">
    <location>
        <begin position="1678"/>
        <end position="1704"/>
    </location>
</feature>
<reference evidence="2 3" key="1">
    <citation type="submission" date="2024-01" db="EMBL/GenBank/DDBJ databases">
        <title>A draft genome for a cacao thread blight-causing isolate of Paramarasmius palmivorus.</title>
        <authorList>
            <person name="Baruah I.K."/>
            <person name="Bukari Y."/>
            <person name="Amoako-Attah I."/>
            <person name="Meinhardt L.W."/>
            <person name="Bailey B.A."/>
            <person name="Cohen S.P."/>
        </authorList>
    </citation>
    <scope>NUCLEOTIDE SEQUENCE [LARGE SCALE GENOMIC DNA]</scope>
    <source>
        <strain evidence="2 3">GH-12</strain>
    </source>
</reference>
<dbReference type="EMBL" id="JAYKXP010000240">
    <property type="protein sequence ID" value="KAK7017957.1"/>
    <property type="molecule type" value="Genomic_DNA"/>
</dbReference>
<keyword evidence="3" id="KW-1185">Reference proteome</keyword>
<organism evidence="2 3">
    <name type="scientific">Paramarasmius palmivorus</name>
    <dbReference type="NCBI Taxonomy" id="297713"/>
    <lineage>
        <taxon>Eukaryota</taxon>
        <taxon>Fungi</taxon>
        <taxon>Dikarya</taxon>
        <taxon>Basidiomycota</taxon>
        <taxon>Agaricomycotina</taxon>
        <taxon>Agaricomycetes</taxon>
        <taxon>Agaricomycetidae</taxon>
        <taxon>Agaricales</taxon>
        <taxon>Marasmiineae</taxon>
        <taxon>Marasmiaceae</taxon>
        <taxon>Paramarasmius</taxon>
    </lineage>
</organism>
<feature type="compositionally biased region" description="Basic residues" evidence="1">
    <location>
        <begin position="534"/>
        <end position="549"/>
    </location>
</feature>
<feature type="compositionally biased region" description="Low complexity" evidence="1">
    <location>
        <begin position="609"/>
        <end position="653"/>
    </location>
</feature>
<feature type="compositionally biased region" description="Basic and acidic residues" evidence="1">
    <location>
        <begin position="1185"/>
        <end position="1196"/>
    </location>
</feature>
<feature type="region of interest" description="Disordered" evidence="1">
    <location>
        <begin position="1577"/>
        <end position="1704"/>
    </location>
</feature>
<evidence type="ECO:0000313" key="2">
    <source>
        <dbReference type="EMBL" id="KAK7017957.1"/>
    </source>
</evidence>
<feature type="region of interest" description="Disordered" evidence="1">
    <location>
        <begin position="1016"/>
        <end position="1138"/>
    </location>
</feature>
<feature type="compositionally biased region" description="Acidic residues" evidence="1">
    <location>
        <begin position="520"/>
        <end position="529"/>
    </location>
</feature>
<feature type="region of interest" description="Disordered" evidence="1">
    <location>
        <begin position="1170"/>
        <end position="1202"/>
    </location>
</feature>
<feature type="compositionally biased region" description="Low complexity" evidence="1">
    <location>
        <begin position="1333"/>
        <end position="1348"/>
    </location>
</feature>
<protein>
    <submittedName>
        <fullName evidence="2">Uncharacterized protein</fullName>
    </submittedName>
</protein>
<feature type="compositionally biased region" description="Basic and acidic residues" evidence="1">
    <location>
        <begin position="138"/>
        <end position="150"/>
    </location>
</feature>
<dbReference type="Gene3D" id="3.60.130.30">
    <property type="match status" value="1"/>
</dbReference>
<sequence length="1704" mass="189313">MAKNDSKRSDFVAYRFSDFDLESVLESENAFRVSREDCGDYLDEPVEVEYGNNFEEVTDEKRLSYIEAQLEQLEGTRDSASSVFEVPLSQRPFHPYDVEPQASSSSAFIGPRQPAPLKTKKMEGSTRSQRRKWNYTMKQREKRQEAAQTRDVDCSLKSDALRRAKDAEHVLVGELDVGDLPASEPGFIGLRELSEDQFQAISAFKVIRWKGKRTVVFVDKRDRIWTVLGAPPNDPAWKTHIIPGCTKAIERFHSNAGYTRADYKHRRADEDEGYAACGSGISLGGGQERPGNIAIRRKKTKLAMEELRKDPNIMRVVGHTGTLYKAFGHKLATESRDNIRALKKQFPDLIPFEYPSPDGPYWAAATVNSAPVASDAQVVTVRHTDLGNYARAWCAVTPFGNFDPDHGGHLVFWNVGIIIRFPPGCTVLFPSALVTHSNLRVRPGETRYSLVQYSAGALFRWVYNGGMTDDAFLSSATEDQLRQRAIDRHNRSKDALRKYTKLDELYSGDYKGEMLAGESELSELSDLEDDPRPSKRRKPTTSMGGRKRSRPDADTAPPAAGEPIDQAASAKPAKKRKSKVSTPASTSTSTTNDNTSAPKPAKKTKRNANKSSGSSSQAQAVSTVADAAPTTTTTTTTTTTNTNTTTTTTTTTNDTEAAKRGPRGLFVDKERELLEDAIPRYKLHQRGFAAAMAHELVTNFPYFHAAHVSKERGDPNPRLCLLPDHVTIQEGPGGVIKLQSGKKDEPLSSLPRVTLPGGKLLPRKVQTWFYNHHDDVNKATLSGWEPYLKTLSRRFKKPSRKVAFKHYMSHEDYEMHCEDAFQKAYMEEVDLLKAKFGVDDSVVAELEEMPAVFDDEGELILINEDENGVPESPEDSKKQLRKYLLALRCKVAKEIYDAESDDVKAQVEEEVEAIYQERLEQWESAKPPLGIDMSASVIKLRRENFLTSGQKLIDDITALTGFKIVLYCGAPDDGGLASFPVHAGVDQQGLSWEKYDPDAVKKSLKYFFNFVEHCQDNSKTSSGTPAPRTPAPRTPAPRTPAPHMPPHTPTPHTPPHTPTPHTPTPHTPTPSRTLTSSQTLPTHTPASRRAVSDGIVNMSKGATPLTRRVASDSSSTSPPSTPAPQRRISPLPSRLMGTPARNSRVVALAGSHSRSATPSPLRCMTPAFPDIDDPASPNTGLDTDAPTKGEADHFMDDSDSLSTSSALKIRGLQGPPFTAIPGEAEKAAVPSGDSMPIKEKGNQVERIRTLEGGPDRDPLIRKVPSKRPAALPRPAQQKIMSARLLGRLVDYESDEESEMDSDSSEGHEDQDDSDDGPRRSSRLKAKPTSTQLTSTRPRSTQPSSQPSQNNPPSPNSQADNVVDEEDFWGPDPSQNPWLESPVRRSLAPEISSKRPARIWTKHATWFNTSIDVLCADEDLMTREIWIRCINGLIQLEESYGYDSPRTGIPRRNRPKSVEWWFQQGRWYRKKPLFMGTSEEFGASLVKWWSFINPDWRIRNEDDTMSREEDEGDWSDLCYPGERGLVVPLMCLRWWYMHEAIEGGSSAWNETATDMAWVLERMTEWSLNYVEEKQMEIEDDEVNSDEANSDLNDDSDNDDSDNDSGEPPTKKQKKAPASQSRPTSTRSKPASTRSKPASTRSKPASTRSRPASTRSKPASTRSKPASTRSKPAPSQASQRSKPSSRRMSISASVSTSGSQSTRSRR</sequence>
<comment type="caution">
    <text evidence="2">The sequence shown here is derived from an EMBL/GenBank/DDBJ whole genome shotgun (WGS) entry which is preliminary data.</text>
</comment>
<evidence type="ECO:0000313" key="3">
    <source>
        <dbReference type="Proteomes" id="UP001383192"/>
    </source>
</evidence>